<dbReference type="Proteomes" id="UP000326924">
    <property type="component" value="Unassembled WGS sequence"/>
</dbReference>
<keyword evidence="3" id="KW-1185">Reference proteome</keyword>
<evidence type="ECO:0000313" key="3">
    <source>
        <dbReference type="Proteomes" id="UP000326924"/>
    </source>
</evidence>
<keyword evidence="1" id="KW-0732">Signal</keyword>
<dbReference type="AlphaFoldDB" id="A0A5J5EQV2"/>
<evidence type="ECO:0000313" key="2">
    <source>
        <dbReference type="EMBL" id="KAA8899655.1"/>
    </source>
</evidence>
<protein>
    <submittedName>
        <fullName evidence="2">Uncharacterized protein</fullName>
    </submittedName>
</protein>
<comment type="caution">
    <text evidence="2">The sequence shown here is derived from an EMBL/GenBank/DDBJ whole genome shotgun (WGS) entry which is preliminary data.</text>
</comment>
<feature type="chain" id="PRO_5023855637" evidence="1">
    <location>
        <begin position="17"/>
        <end position="178"/>
    </location>
</feature>
<organism evidence="2 3">
    <name type="scientific">Sphaerosporella brunnea</name>
    <dbReference type="NCBI Taxonomy" id="1250544"/>
    <lineage>
        <taxon>Eukaryota</taxon>
        <taxon>Fungi</taxon>
        <taxon>Dikarya</taxon>
        <taxon>Ascomycota</taxon>
        <taxon>Pezizomycotina</taxon>
        <taxon>Pezizomycetes</taxon>
        <taxon>Pezizales</taxon>
        <taxon>Pyronemataceae</taxon>
        <taxon>Sphaerosporella</taxon>
    </lineage>
</organism>
<dbReference type="EMBL" id="VXIS01000164">
    <property type="protein sequence ID" value="KAA8899655.1"/>
    <property type="molecule type" value="Genomic_DNA"/>
</dbReference>
<feature type="signal peptide" evidence="1">
    <location>
        <begin position="1"/>
        <end position="16"/>
    </location>
</feature>
<accession>A0A5J5EQV2</accession>
<gene>
    <name evidence="2" type="ORF">FN846DRAFT_960258</name>
</gene>
<sequence>MHIAFLLLSLALGATAKPVIPPTGLPPLDPPAAPTEFPQGNHMVPPWPSVEPTAVPSPSPSEYFADVPLYGRPQEQRSTGAGVPAYIPHPPALRPRLRGGPNRNVNEAERKAKNGVYKRGEFVEHTQEEVEEMVGRWIRNMVSAEKGGKPEDVTELEVDDVMVKWSRMMFDEALREYI</sequence>
<reference evidence="2 3" key="1">
    <citation type="submission" date="2019-09" db="EMBL/GenBank/DDBJ databases">
        <title>Draft genome of the ectomycorrhizal ascomycete Sphaerosporella brunnea.</title>
        <authorList>
            <consortium name="DOE Joint Genome Institute"/>
            <person name="Benucci G.M."/>
            <person name="Marozzi G."/>
            <person name="Antonielli L."/>
            <person name="Sanchez S."/>
            <person name="Marco P."/>
            <person name="Wang X."/>
            <person name="Falini L.B."/>
            <person name="Barry K."/>
            <person name="Haridas S."/>
            <person name="Lipzen A."/>
            <person name="Labutti K."/>
            <person name="Grigoriev I.V."/>
            <person name="Murat C."/>
            <person name="Martin F."/>
            <person name="Albertini E."/>
            <person name="Donnini D."/>
            <person name="Bonito G."/>
        </authorList>
    </citation>
    <scope>NUCLEOTIDE SEQUENCE [LARGE SCALE GENOMIC DNA]</scope>
    <source>
        <strain evidence="2 3">Sb_GMNB300</strain>
    </source>
</reference>
<dbReference type="InParanoid" id="A0A5J5EQV2"/>
<proteinExistence type="predicted"/>
<name>A0A5J5EQV2_9PEZI</name>
<evidence type="ECO:0000256" key="1">
    <source>
        <dbReference type="SAM" id="SignalP"/>
    </source>
</evidence>